<dbReference type="EMBL" id="AMCI01004755">
    <property type="protein sequence ID" value="EJW97449.1"/>
    <property type="molecule type" value="Genomic_DNA"/>
</dbReference>
<protein>
    <submittedName>
        <fullName evidence="1">Uncharacterized protein</fullName>
    </submittedName>
</protein>
<evidence type="ECO:0000313" key="1">
    <source>
        <dbReference type="EMBL" id="EJW97449.1"/>
    </source>
</evidence>
<comment type="caution">
    <text evidence="1">The sequence shown here is derived from an EMBL/GenBank/DDBJ whole genome shotgun (WGS) entry which is preliminary data.</text>
</comment>
<sequence>LQMAEETVWNGQGTAEWPCFAEVTPVCRNAGA</sequence>
<dbReference type="AlphaFoldDB" id="J9GDJ4"/>
<feature type="non-terminal residue" evidence="1">
    <location>
        <position position="1"/>
    </location>
</feature>
<reference evidence="1" key="1">
    <citation type="journal article" date="2012" name="PLoS ONE">
        <title>Gene sets for utilization of primary and secondary nutrition supplies in the distal gut of endangered iberian lynx.</title>
        <authorList>
            <person name="Alcaide M."/>
            <person name="Messina E."/>
            <person name="Richter M."/>
            <person name="Bargiela R."/>
            <person name="Peplies J."/>
            <person name="Huws S.A."/>
            <person name="Newbold C.J."/>
            <person name="Golyshin P.N."/>
            <person name="Simon M.A."/>
            <person name="Lopez G."/>
            <person name="Yakimov M.M."/>
            <person name="Ferrer M."/>
        </authorList>
    </citation>
    <scope>NUCLEOTIDE SEQUENCE</scope>
</reference>
<accession>J9GDJ4</accession>
<gene>
    <name evidence="1" type="ORF">EVA_14443</name>
</gene>
<name>J9GDJ4_9ZZZZ</name>
<proteinExistence type="predicted"/>
<organism evidence="1">
    <name type="scientific">gut metagenome</name>
    <dbReference type="NCBI Taxonomy" id="749906"/>
    <lineage>
        <taxon>unclassified sequences</taxon>
        <taxon>metagenomes</taxon>
        <taxon>organismal metagenomes</taxon>
    </lineage>
</organism>